<protein>
    <submittedName>
        <fullName evidence="2">Uncharacterized protein</fullName>
    </submittedName>
</protein>
<evidence type="ECO:0000313" key="2">
    <source>
        <dbReference type="EMBL" id="KAI0306009.1"/>
    </source>
</evidence>
<gene>
    <name evidence="2" type="ORF">B0F90DRAFT_953129</name>
</gene>
<organism evidence="2 3">
    <name type="scientific">Multifurca ochricompacta</name>
    <dbReference type="NCBI Taxonomy" id="376703"/>
    <lineage>
        <taxon>Eukaryota</taxon>
        <taxon>Fungi</taxon>
        <taxon>Dikarya</taxon>
        <taxon>Basidiomycota</taxon>
        <taxon>Agaricomycotina</taxon>
        <taxon>Agaricomycetes</taxon>
        <taxon>Russulales</taxon>
        <taxon>Russulaceae</taxon>
        <taxon>Multifurca</taxon>
    </lineage>
</organism>
<accession>A0AAD4M9Z0</accession>
<evidence type="ECO:0000313" key="3">
    <source>
        <dbReference type="Proteomes" id="UP001203297"/>
    </source>
</evidence>
<keyword evidence="3" id="KW-1185">Reference proteome</keyword>
<comment type="caution">
    <text evidence="2">The sequence shown here is derived from an EMBL/GenBank/DDBJ whole genome shotgun (WGS) entry which is preliminary data.</text>
</comment>
<feature type="region of interest" description="Disordered" evidence="1">
    <location>
        <begin position="1"/>
        <end position="29"/>
    </location>
</feature>
<evidence type="ECO:0000256" key="1">
    <source>
        <dbReference type="SAM" id="MobiDB-lite"/>
    </source>
</evidence>
<feature type="compositionally biased region" description="Acidic residues" evidence="1">
    <location>
        <begin position="64"/>
        <end position="80"/>
    </location>
</feature>
<reference evidence="2" key="1">
    <citation type="journal article" date="2022" name="New Phytol.">
        <title>Evolutionary transition to the ectomycorrhizal habit in the genomes of a hyperdiverse lineage of mushroom-forming fungi.</title>
        <authorList>
            <person name="Looney B."/>
            <person name="Miyauchi S."/>
            <person name="Morin E."/>
            <person name="Drula E."/>
            <person name="Courty P.E."/>
            <person name="Kohler A."/>
            <person name="Kuo A."/>
            <person name="LaButti K."/>
            <person name="Pangilinan J."/>
            <person name="Lipzen A."/>
            <person name="Riley R."/>
            <person name="Andreopoulos W."/>
            <person name="He G."/>
            <person name="Johnson J."/>
            <person name="Nolan M."/>
            <person name="Tritt A."/>
            <person name="Barry K.W."/>
            <person name="Grigoriev I.V."/>
            <person name="Nagy L.G."/>
            <person name="Hibbett D."/>
            <person name="Henrissat B."/>
            <person name="Matheny P.B."/>
            <person name="Labbe J."/>
            <person name="Martin F.M."/>
        </authorList>
    </citation>
    <scope>NUCLEOTIDE SEQUENCE</scope>
    <source>
        <strain evidence="2">BPL690</strain>
    </source>
</reference>
<proteinExistence type="predicted"/>
<dbReference type="Proteomes" id="UP001203297">
    <property type="component" value="Unassembled WGS sequence"/>
</dbReference>
<sequence>MSPHRLSRQPSPHRSIKLGPDSGSHTDQADELEDRMDWMGDRLAELIKDGKKALGKEVVVMSEAQEDGEDDGNGNWEEEVDRGTSLGPASRSGSIRRKGRPQAMAAASNASAFYLPPLSASPRSQRFSIAHPLILPQRSPSRFIPPTMTRLTLRGHIPASARTNLNGKVLNSGRVWNAQGLLIFGMANNKMIQFIFGFGIILDVRGTTKRRFDCFTNC</sequence>
<dbReference type="EMBL" id="WTXG01000004">
    <property type="protein sequence ID" value="KAI0306009.1"/>
    <property type="molecule type" value="Genomic_DNA"/>
</dbReference>
<dbReference type="AlphaFoldDB" id="A0AAD4M9Z0"/>
<name>A0AAD4M9Z0_9AGAM</name>
<feature type="region of interest" description="Disordered" evidence="1">
    <location>
        <begin position="63"/>
        <end position="102"/>
    </location>
</feature>